<dbReference type="InterPro" id="IPR004358">
    <property type="entry name" value="Sig_transdc_His_kin-like_C"/>
</dbReference>
<dbReference type="PANTHER" id="PTHR43047:SF72">
    <property type="entry name" value="OSMOSENSING HISTIDINE PROTEIN KINASE SLN1"/>
    <property type="match status" value="1"/>
</dbReference>
<evidence type="ECO:0000256" key="8">
    <source>
        <dbReference type="ARBA" id="ARBA00023012"/>
    </source>
</evidence>
<dbReference type="AlphaFoldDB" id="A0A975M4Z4"/>
<evidence type="ECO:0000256" key="3">
    <source>
        <dbReference type="ARBA" id="ARBA00004236"/>
    </source>
</evidence>
<dbReference type="SUPFAM" id="SSF55874">
    <property type="entry name" value="ATPase domain of HSP90 chaperone/DNA topoisomerase II/histidine kinase"/>
    <property type="match status" value="1"/>
</dbReference>
<keyword evidence="5" id="KW-0597">Phosphoprotein</keyword>
<dbReference type="Gene3D" id="3.30.565.10">
    <property type="entry name" value="Histidine kinase-like ATPase, C-terminal domain"/>
    <property type="match status" value="1"/>
</dbReference>
<dbReference type="CDD" id="cd00130">
    <property type="entry name" value="PAS"/>
    <property type="match status" value="1"/>
</dbReference>
<evidence type="ECO:0000313" key="12">
    <source>
        <dbReference type="EMBL" id="QWC09884.1"/>
    </source>
</evidence>
<keyword evidence="10" id="KW-0175">Coiled coil</keyword>
<evidence type="ECO:0000256" key="4">
    <source>
        <dbReference type="ARBA" id="ARBA00012438"/>
    </source>
</evidence>
<dbReference type="PANTHER" id="PTHR43047">
    <property type="entry name" value="TWO-COMPONENT HISTIDINE PROTEIN KINASE"/>
    <property type="match status" value="1"/>
</dbReference>
<evidence type="ECO:0000256" key="10">
    <source>
        <dbReference type="SAM" id="Coils"/>
    </source>
</evidence>
<dbReference type="InterPro" id="IPR003661">
    <property type="entry name" value="HisK_dim/P_dom"/>
</dbReference>
<dbReference type="InterPro" id="IPR000014">
    <property type="entry name" value="PAS"/>
</dbReference>
<dbReference type="Gene3D" id="1.10.287.130">
    <property type="match status" value="1"/>
</dbReference>
<dbReference type="FunFam" id="1.10.287.130:FF:000001">
    <property type="entry name" value="Two-component sensor histidine kinase"/>
    <property type="match status" value="1"/>
</dbReference>
<accession>A0A975M4Z4</accession>
<dbReference type="GO" id="GO:0009927">
    <property type="term" value="F:histidine phosphotransfer kinase activity"/>
    <property type="evidence" value="ECO:0007669"/>
    <property type="project" value="TreeGrafter"/>
</dbReference>
<dbReference type="Pfam" id="PF02518">
    <property type="entry name" value="HATPase_c"/>
    <property type="match status" value="1"/>
</dbReference>
<dbReference type="SUPFAM" id="SSF47384">
    <property type="entry name" value="Homodimeric domain of signal transducing histidine kinase"/>
    <property type="match status" value="1"/>
</dbReference>
<evidence type="ECO:0000313" key="13">
    <source>
        <dbReference type="Proteomes" id="UP000676885"/>
    </source>
</evidence>
<dbReference type="InterPro" id="IPR036890">
    <property type="entry name" value="HATPase_C_sf"/>
</dbReference>
<reference evidence="12 13" key="1">
    <citation type="submission" date="2021-05" db="EMBL/GenBank/DDBJ databases">
        <title>Novel species in genus Arthrobacter.</title>
        <authorList>
            <person name="Zhang G."/>
        </authorList>
    </citation>
    <scope>NUCLEOTIDE SEQUENCE [LARGE SCALE GENOMIC DNA]</scope>
    <source>
        <strain evidence="13">zg-ZUI227</strain>
    </source>
</reference>
<dbReference type="InterPro" id="IPR005467">
    <property type="entry name" value="His_kinase_dom"/>
</dbReference>
<evidence type="ECO:0000256" key="2">
    <source>
        <dbReference type="ARBA" id="ARBA00001968"/>
    </source>
</evidence>
<dbReference type="FunFam" id="3.30.565.10:FF:000006">
    <property type="entry name" value="Sensor histidine kinase WalK"/>
    <property type="match status" value="1"/>
</dbReference>
<dbReference type="SUPFAM" id="SSF55785">
    <property type="entry name" value="PYP-like sensor domain (PAS domain)"/>
    <property type="match status" value="1"/>
</dbReference>
<dbReference type="Pfam" id="PF00512">
    <property type="entry name" value="HisKA"/>
    <property type="match status" value="1"/>
</dbReference>
<dbReference type="SMART" id="SM00388">
    <property type="entry name" value="HisKA"/>
    <property type="match status" value="1"/>
</dbReference>
<sequence length="531" mass="56833">MGELTLDYAALFHDAPAGYLITTTGGTIVEVNRTLLAWLGRTHAELVGTSFLKLLPIGDRILYATHASPQMGTAGAFAELAVDLTKADGDRMPCLLSASRIPADGAQPALDRVIVFNAHERRLYEQELVSTLRKAEEAETARASAEASVAAQQEALRQKDLVLQASLAESRRKESLLETILNTVEVGVVVVDEVGNNVLTNSRQEFNRLHALPPGVRDAVECELLIFGTDRVTPLPADLRPIRRAVLGESFSDQLVWFGAGDHQRALSVSARSVRGEGAFRGSVIAFSDVTGLVEAIRVKEDFVANVSHELRTPLTSIMGYLDLVLEDAEDLPGHVTTSLKVALRNSEKLLALVSDLLTAATGGNTVSLQPADLTELIQAAITSATPRAQINGVDFVADLPADLPDTVDPDRIGQVLDNLLSNAVKYSPDGGQVTVSARRTRTHTVITVADTGIGMTAAEQTEVFTKFFRSATARKAAIPGVGLGLVISRKIVEEHHGTITLTSEPGKGTVFTVTLPLARHEADFVAPNLL</sequence>
<dbReference type="Gene3D" id="3.30.450.20">
    <property type="entry name" value="PAS domain"/>
    <property type="match status" value="2"/>
</dbReference>
<dbReference type="NCBIfam" id="TIGR00229">
    <property type="entry name" value="sensory_box"/>
    <property type="match status" value="1"/>
</dbReference>
<dbReference type="GO" id="GO:0000155">
    <property type="term" value="F:phosphorelay sensor kinase activity"/>
    <property type="evidence" value="ECO:0007669"/>
    <property type="project" value="InterPro"/>
</dbReference>
<dbReference type="InterPro" id="IPR036097">
    <property type="entry name" value="HisK_dim/P_sf"/>
</dbReference>
<feature type="coiled-coil region" evidence="10">
    <location>
        <begin position="121"/>
        <end position="155"/>
    </location>
</feature>
<keyword evidence="13" id="KW-1185">Reference proteome</keyword>
<gene>
    <name evidence="12" type="ORF">KKR91_15720</name>
</gene>
<dbReference type="Pfam" id="PF13426">
    <property type="entry name" value="PAS_9"/>
    <property type="match status" value="1"/>
</dbReference>
<protein>
    <recommendedName>
        <fullName evidence="4">histidine kinase</fullName>
        <ecNumber evidence="4">2.7.13.3</ecNumber>
    </recommendedName>
</protein>
<dbReference type="InterPro" id="IPR003594">
    <property type="entry name" value="HATPase_dom"/>
</dbReference>
<evidence type="ECO:0000259" key="11">
    <source>
        <dbReference type="PROSITE" id="PS50109"/>
    </source>
</evidence>
<feature type="domain" description="Histidine kinase" evidence="11">
    <location>
        <begin position="306"/>
        <end position="520"/>
    </location>
</feature>
<evidence type="ECO:0000256" key="5">
    <source>
        <dbReference type="ARBA" id="ARBA00022553"/>
    </source>
</evidence>
<dbReference type="SMART" id="SM00091">
    <property type="entry name" value="PAS"/>
    <property type="match status" value="1"/>
</dbReference>
<evidence type="ECO:0000256" key="1">
    <source>
        <dbReference type="ARBA" id="ARBA00000085"/>
    </source>
</evidence>
<keyword evidence="6" id="KW-0808">Transferase</keyword>
<dbReference type="RefSeq" id="WP_210227430.1">
    <property type="nucleotide sequence ID" value="NZ_CP076022.1"/>
</dbReference>
<dbReference type="PROSITE" id="PS50109">
    <property type="entry name" value="HIS_KIN"/>
    <property type="match status" value="1"/>
</dbReference>
<dbReference type="Proteomes" id="UP000676885">
    <property type="component" value="Chromosome"/>
</dbReference>
<comment type="subcellular location">
    <subcellularLocation>
        <location evidence="3">Cell membrane</location>
    </subcellularLocation>
</comment>
<dbReference type="KEGG" id="ajg:KKR91_15720"/>
<comment type="cofactor">
    <cofactor evidence="2">
        <name>a divalent metal cation</name>
        <dbReference type="ChEBI" id="CHEBI:60240"/>
    </cofactor>
</comment>
<comment type="catalytic activity">
    <reaction evidence="1">
        <text>ATP + protein L-histidine = ADP + protein N-phospho-L-histidine.</text>
        <dbReference type="EC" id="2.7.13.3"/>
    </reaction>
</comment>
<keyword evidence="8" id="KW-0902">Two-component regulatory system</keyword>
<dbReference type="SMART" id="SM00387">
    <property type="entry name" value="HATPase_c"/>
    <property type="match status" value="1"/>
</dbReference>
<dbReference type="GO" id="GO:0005509">
    <property type="term" value="F:calcium ion binding"/>
    <property type="evidence" value="ECO:0007669"/>
    <property type="project" value="UniProtKB-ARBA"/>
</dbReference>
<proteinExistence type="predicted"/>
<dbReference type="PRINTS" id="PR00344">
    <property type="entry name" value="BCTRLSENSOR"/>
</dbReference>
<evidence type="ECO:0000256" key="6">
    <source>
        <dbReference type="ARBA" id="ARBA00022679"/>
    </source>
</evidence>
<dbReference type="GO" id="GO:0005886">
    <property type="term" value="C:plasma membrane"/>
    <property type="evidence" value="ECO:0007669"/>
    <property type="project" value="UniProtKB-SubCell"/>
</dbReference>
<evidence type="ECO:0000256" key="9">
    <source>
        <dbReference type="ARBA" id="ARBA00023136"/>
    </source>
</evidence>
<evidence type="ECO:0000256" key="7">
    <source>
        <dbReference type="ARBA" id="ARBA00022777"/>
    </source>
</evidence>
<dbReference type="EC" id="2.7.13.3" evidence="4"/>
<dbReference type="CDD" id="cd00082">
    <property type="entry name" value="HisKA"/>
    <property type="match status" value="1"/>
</dbReference>
<dbReference type="InterPro" id="IPR035965">
    <property type="entry name" value="PAS-like_dom_sf"/>
</dbReference>
<keyword evidence="9" id="KW-0472">Membrane</keyword>
<name>A0A975M4Z4_9MICC</name>
<organism evidence="12 13">
    <name type="scientific">Arthrobacter jiangjiafuii</name>
    <dbReference type="NCBI Taxonomy" id="2817475"/>
    <lineage>
        <taxon>Bacteria</taxon>
        <taxon>Bacillati</taxon>
        <taxon>Actinomycetota</taxon>
        <taxon>Actinomycetes</taxon>
        <taxon>Micrococcales</taxon>
        <taxon>Micrococcaceae</taxon>
        <taxon>Arthrobacter</taxon>
    </lineage>
</organism>
<dbReference type="EMBL" id="CP076022">
    <property type="protein sequence ID" value="QWC09884.1"/>
    <property type="molecule type" value="Genomic_DNA"/>
</dbReference>
<keyword evidence="7" id="KW-0418">Kinase</keyword>